<evidence type="ECO:0000256" key="1">
    <source>
        <dbReference type="SAM" id="Phobius"/>
    </source>
</evidence>
<sequence length="146" mass="16010">MAQAAPTSGRMPRSGRTPDVFSASAHARARVAMPIATGLIYGYWAAANRRSGGPITGWNLLFGFLTALVFAVVLFAVLTYSPRLPREMHALVWTAFMGIAFGFLYSQTGEAVIRSVGMSVAVAAVTFIWMFYRFYTHEDVAGHRVR</sequence>
<organism evidence="2">
    <name type="scientific">Streptomyces sp. R39</name>
    <dbReference type="NCBI Taxonomy" id="3238631"/>
    <lineage>
        <taxon>Bacteria</taxon>
        <taxon>Bacillati</taxon>
        <taxon>Actinomycetota</taxon>
        <taxon>Actinomycetes</taxon>
        <taxon>Kitasatosporales</taxon>
        <taxon>Streptomycetaceae</taxon>
        <taxon>Streptomyces</taxon>
    </lineage>
</organism>
<gene>
    <name evidence="2" type="ORF">AB5J52_23885</name>
</gene>
<dbReference type="EMBL" id="CP163441">
    <property type="protein sequence ID" value="XDQ45055.1"/>
    <property type="molecule type" value="Genomic_DNA"/>
</dbReference>
<feature type="transmembrane region" description="Helical" evidence="1">
    <location>
        <begin position="112"/>
        <end position="132"/>
    </location>
</feature>
<keyword evidence="1" id="KW-1133">Transmembrane helix</keyword>
<keyword evidence="1" id="KW-0472">Membrane</keyword>
<proteinExistence type="predicted"/>
<evidence type="ECO:0000313" key="2">
    <source>
        <dbReference type="EMBL" id="XDQ45055.1"/>
    </source>
</evidence>
<feature type="transmembrane region" description="Helical" evidence="1">
    <location>
        <begin position="58"/>
        <end position="78"/>
    </location>
</feature>
<protein>
    <recommendedName>
        <fullName evidence="3">Integral membrane protein</fullName>
    </recommendedName>
</protein>
<reference evidence="2" key="1">
    <citation type="submission" date="2024-07" db="EMBL/GenBank/DDBJ databases">
        <authorList>
            <person name="Yu S.T."/>
        </authorList>
    </citation>
    <scope>NUCLEOTIDE SEQUENCE</scope>
    <source>
        <strain evidence="2">R39</strain>
    </source>
</reference>
<name>A0AB39QQM9_9ACTN</name>
<evidence type="ECO:0008006" key="3">
    <source>
        <dbReference type="Google" id="ProtNLM"/>
    </source>
</evidence>
<keyword evidence="1" id="KW-0812">Transmembrane</keyword>
<accession>A0AB39QQM9</accession>
<feature type="transmembrane region" description="Helical" evidence="1">
    <location>
        <begin position="90"/>
        <end position="106"/>
    </location>
</feature>
<dbReference type="AlphaFoldDB" id="A0AB39QQM9"/>
<dbReference type="RefSeq" id="WP_369223811.1">
    <property type="nucleotide sequence ID" value="NZ_CP163441.1"/>
</dbReference>